<dbReference type="InterPro" id="IPR036942">
    <property type="entry name" value="Beta-barrel_TonB_sf"/>
</dbReference>
<comment type="similarity">
    <text evidence="12 13">Belongs to the TonB-dependent receptor family.</text>
</comment>
<accession>B6IPU2</accession>
<keyword evidence="17" id="KW-0675">Receptor</keyword>
<feature type="domain" description="TonB-dependent receptor plug" evidence="16">
    <location>
        <begin position="48"/>
        <end position="158"/>
    </location>
</feature>
<evidence type="ECO:0000256" key="4">
    <source>
        <dbReference type="ARBA" id="ARBA00022496"/>
    </source>
</evidence>
<keyword evidence="11 12" id="KW-0998">Cell outer membrane</keyword>
<dbReference type="HOGENOM" id="CLU_017621_1_0_5"/>
<evidence type="ECO:0000256" key="14">
    <source>
        <dbReference type="SAM" id="SignalP"/>
    </source>
</evidence>
<keyword evidence="9 13" id="KW-0798">TonB box</keyword>
<dbReference type="KEGG" id="rce:RC1_0027"/>
<dbReference type="PANTHER" id="PTHR32552">
    <property type="entry name" value="FERRICHROME IRON RECEPTOR-RELATED"/>
    <property type="match status" value="1"/>
</dbReference>
<keyword evidence="8" id="KW-0406">Ion transport</keyword>
<dbReference type="Pfam" id="PF00593">
    <property type="entry name" value="TonB_dep_Rec_b-barrel"/>
    <property type="match status" value="1"/>
</dbReference>
<proteinExistence type="inferred from homology"/>
<evidence type="ECO:0000259" key="15">
    <source>
        <dbReference type="Pfam" id="PF00593"/>
    </source>
</evidence>
<dbReference type="EMBL" id="CP000613">
    <property type="protein sequence ID" value="ACI97478.1"/>
    <property type="molecule type" value="Genomic_DNA"/>
</dbReference>
<feature type="domain" description="TonB-dependent receptor-like beta-barrel" evidence="15">
    <location>
        <begin position="426"/>
        <end position="721"/>
    </location>
</feature>
<dbReference type="InterPro" id="IPR012910">
    <property type="entry name" value="Plug_dom"/>
</dbReference>
<dbReference type="InterPro" id="IPR000531">
    <property type="entry name" value="Beta-barrel_TonB"/>
</dbReference>
<gene>
    <name evidence="17" type="ordered locus">RC1_0027</name>
</gene>
<comment type="subcellular location">
    <subcellularLocation>
        <location evidence="1 12">Cell outer membrane</location>
        <topology evidence="1 12">Multi-pass membrane protein</topology>
    </subcellularLocation>
</comment>
<dbReference type="STRING" id="414684.RC1_0027"/>
<feature type="signal peptide" evidence="14">
    <location>
        <begin position="1"/>
        <end position="27"/>
    </location>
</feature>
<dbReference type="InterPro" id="IPR039426">
    <property type="entry name" value="TonB-dep_rcpt-like"/>
</dbReference>
<dbReference type="GO" id="GO:0015344">
    <property type="term" value="F:siderophore uptake transmembrane transporter activity"/>
    <property type="evidence" value="ECO:0007669"/>
    <property type="project" value="TreeGrafter"/>
</dbReference>
<keyword evidence="10 12" id="KW-0472">Membrane</keyword>
<evidence type="ECO:0000256" key="10">
    <source>
        <dbReference type="ARBA" id="ARBA00023136"/>
    </source>
</evidence>
<keyword evidence="7" id="KW-0408">Iron</keyword>
<keyword evidence="3 12" id="KW-1134">Transmembrane beta strand</keyword>
<sequence>MHRHRFLGRVLAGTALSSLGIGLPAQAQTQVAETPALEEIVIYGRGETRQVQSVTAATLQLTAPGTSPLKAIEKLPGVSFQSADPFGAYEWSARISIRGFNQNQLGFTLDEVPLGDMSYGAHNGLHVSRAVISENLDRVVVAQGAGAIGTASTSNLGGTLQFVSRDPSEEAGISTALTAGGDSTRRAYVRLETGALATGTRAYASYAGQWSDKWKGDGIQKQQQMNAKIVQPVGEGTITGWINWSDRRENDYQDLSRSMIGRLGYDWDNFAKNWNLALQVADIGNNRGDSGAPVSNPAAGTVYPAPVRTLDDAYYDAAGLRKDTLGAVTLDYPLGSILSVSATGYGHRNEGQGVWFTPYVPTPGGGPISIRTTEYDIERYGVIGRLTADLGDHRIEAGGWYEDNDFSQARRFYGLDRAAPQRSSTQFQSSPFYTQWDYDFTTTTRQLYIADTWAVTDMLTLNGGFKAVKVENEADTVTGPQRSGTIEAKDSFLPQVSARLALTEDQELFASYTENIRAFVSAATSGPFSTTPEGFAAIRDSLEPETSQTVELGWRFRIDTLQGSVTGYYVKFDDRLLTLSLGAGIVGNPTALQNVGSVTTKGVEAAATWEFVENWSVFGSLTYNDSTYDDNVLDANGVITAATKDKKATDTPEFMAKGELAYDDGDLFGTVGVSHTGKRYYTYLNNGSVPSYTLVDLSLGYRFSGSGWLDGLEVQANVTNLFDKEYVSTIGSNGFTNADPDGTFQTLLAGAPQQFFVTLRKSF</sequence>
<dbReference type="SUPFAM" id="SSF56935">
    <property type="entry name" value="Porins"/>
    <property type="match status" value="1"/>
</dbReference>
<evidence type="ECO:0000256" key="11">
    <source>
        <dbReference type="ARBA" id="ARBA00023237"/>
    </source>
</evidence>
<evidence type="ECO:0000256" key="8">
    <source>
        <dbReference type="ARBA" id="ARBA00023065"/>
    </source>
</evidence>
<evidence type="ECO:0000313" key="18">
    <source>
        <dbReference type="Proteomes" id="UP000001591"/>
    </source>
</evidence>
<dbReference type="PANTHER" id="PTHR32552:SF89">
    <property type="entry name" value="CATECHOLATE SIDEROPHORE RECEPTOR FIU"/>
    <property type="match status" value="1"/>
</dbReference>
<dbReference type="PROSITE" id="PS52016">
    <property type="entry name" value="TONB_DEPENDENT_REC_3"/>
    <property type="match status" value="1"/>
</dbReference>
<evidence type="ECO:0000256" key="2">
    <source>
        <dbReference type="ARBA" id="ARBA00022448"/>
    </source>
</evidence>
<keyword evidence="4" id="KW-0410">Iron transport</keyword>
<dbReference type="InterPro" id="IPR037066">
    <property type="entry name" value="Plug_dom_sf"/>
</dbReference>
<dbReference type="eggNOG" id="COG4771">
    <property type="taxonomic scope" value="Bacteria"/>
</dbReference>
<dbReference type="OrthoDB" id="593427at2"/>
<keyword evidence="5 12" id="KW-0812">Transmembrane</keyword>
<evidence type="ECO:0000256" key="13">
    <source>
        <dbReference type="RuleBase" id="RU003357"/>
    </source>
</evidence>
<evidence type="ECO:0000256" key="9">
    <source>
        <dbReference type="ARBA" id="ARBA00023077"/>
    </source>
</evidence>
<reference evidence="17 18" key="1">
    <citation type="journal article" date="2010" name="BMC Genomics">
        <title>Metabolic flexibility revealed in the genome of the cyst-forming alpha-1 proteobacterium Rhodospirillum centenum.</title>
        <authorList>
            <person name="Lu Y.K."/>
            <person name="Marden J."/>
            <person name="Han M."/>
            <person name="Swingley W.D."/>
            <person name="Mastrian S.D."/>
            <person name="Chowdhury S.R."/>
            <person name="Hao J."/>
            <person name="Helmy T."/>
            <person name="Kim S."/>
            <person name="Kurdoglu A.A."/>
            <person name="Matthies H.J."/>
            <person name="Rollo D."/>
            <person name="Stothard P."/>
            <person name="Blankenship R.E."/>
            <person name="Bauer C.E."/>
            <person name="Touchman J.W."/>
        </authorList>
    </citation>
    <scope>NUCLEOTIDE SEQUENCE [LARGE SCALE GENOMIC DNA]</scope>
    <source>
        <strain evidence="18">ATCC 51521 / SW</strain>
    </source>
</reference>
<evidence type="ECO:0000256" key="12">
    <source>
        <dbReference type="PROSITE-ProRule" id="PRU01360"/>
    </source>
</evidence>
<name>B6IPU2_RHOCS</name>
<keyword evidence="6 14" id="KW-0732">Signal</keyword>
<dbReference type="Proteomes" id="UP000001591">
    <property type="component" value="Chromosome"/>
</dbReference>
<organism evidence="17 18">
    <name type="scientific">Rhodospirillum centenum (strain ATCC 51521 / SW)</name>
    <dbReference type="NCBI Taxonomy" id="414684"/>
    <lineage>
        <taxon>Bacteria</taxon>
        <taxon>Pseudomonadati</taxon>
        <taxon>Pseudomonadota</taxon>
        <taxon>Alphaproteobacteria</taxon>
        <taxon>Rhodospirillales</taxon>
        <taxon>Rhodospirillaceae</taxon>
        <taxon>Rhodospirillum</taxon>
    </lineage>
</organism>
<dbReference type="Gene3D" id="2.40.170.20">
    <property type="entry name" value="TonB-dependent receptor, beta-barrel domain"/>
    <property type="match status" value="1"/>
</dbReference>
<keyword evidence="18" id="KW-1185">Reference proteome</keyword>
<dbReference type="GO" id="GO:0009279">
    <property type="term" value="C:cell outer membrane"/>
    <property type="evidence" value="ECO:0007669"/>
    <property type="project" value="UniProtKB-SubCell"/>
</dbReference>
<evidence type="ECO:0000256" key="1">
    <source>
        <dbReference type="ARBA" id="ARBA00004571"/>
    </source>
</evidence>
<protein>
    <submittedName>
        <fullName evidence="17">TonB-dependent receptor, putative</fullName>
    </submittedName>
</protein>
<feature type="chain" id="PRO_5002846717" evidence="14">
    <location>
        <begin position="28"/>
        <end position="763"/>
    </location>
</feature>
<evidence type="ECO:0000259" key="16">
    <source>
        <dbReference type="Pfam" id="PF07715"/>
    </source>
</evidence>
<evidence type="ECO:0000256" key="5">
    <source>
        <dbReference type="ARBA" id="ARBA00022692"/>
    </source>
</evidence>
<evidence type="ECO:0000256" key="3">
    <source>
        <dbReference type="ARBA" id="ARBA00022452"/>
    </source>
</evidence>
<evidence type="ECO:0000256" key="7">
    <source>
        <dbReference type="ARBA" id="ARBA00023004"/>
    </source>
</evidence>
<evidence type="ECO:0000256" key="6">
    <source>
        <dbReference type="ARBA" id="ARBA00022729"/>
    </source>
</evidence>
<dbReference type="RefSeq" id="WP_012565269.1">
    <property type="nucleotide sequence ID" value="NC_011420.2"/>
</dbReference>
<dbReference type="AlphaFoldDB" id="B6IPU2"/>
<dbReference type="Gene3D" id="2.170.130.10">
    <property type="entry name" value="TonB-dependent receptor, plug domain"/>
    <property type="match status" value="1"/>
</dbReference>
<evidence type="ECO:0000313" key="17">
    <source>
        <dbReference type="EMBL" id="ACI97478.1"/>
    </source>
</evidence>
<dbReference type="Pfam" id="PF07715">
    <property type="entry name" value="Plug"/>
    <property type="match status" value="1"/>
</dbReference>
<keyword evidence="2 12" id="KW-0813">Transport</keyword>